<comment type="similarity">
    <text evidence="5">Belongs to the SAT4 family.</text>
</comment>
<dbReference type="Pfam" id="PF20684">
    <property type="entry name" value="Fung_rhodopsin"/>
    <property type="match status" value="1"/>
</dbReference>
<evidence type="ECO:0000313" key="9">
    <source>
        <dbReference type="EMBL" id="KAF2116474.1"/>
    </source>
</evidence>
<dbReference type="OrthoDB" id="444631at2759"/>
<protein>
    <recommendedName>
        <fullName evidence="8">Rhodopsin domain-containing protein</fullName>
    </recommendedName>
</protein>
<keyword evidence="10" id="KW-1185">Reference proteome</keyword>
<keyword evidence="3 7" id="KW-1133">Transmembrane helix</keyword>
<organism evidence="9 10">
    <name type="scientific">Lophiotrema nucula</name>
    <dbReference type="NCBI Taxonomy" id="690887"/>
    <lineage>
        <taxon>Eukaryota</taxon>
        <taxon>Fungi</taxon>
        <taxon>Dikarya</taxon>
        <taxon>Ascomycota</taxon>
        <taxon>Pezizomycotina</taxon>
        <taxon>Dothideomycetes</taxon>
        <taxon>Pleosporomycetidae</taxon>
        <taxon>Pleosporales</taxon>
        <taxon>Lophiotremataceae</taxon>
        <taxon>Lophiotrema</taxon>
    </lineage>
</organism>
<evidence type="ECO:0000256" key="5">
    <source>
        <dbReference type="ARBA" id="ARBA00038359"/>
    </source>
</evidence>
<keyword evidence="2 7" id="KW-0812">Transmembrane</keyword>
<dbReference type="Proteomes" id="UP000799770">
    <property type="component" value="Unassembled WGS sequence"/>
</dbReference>
<dbReference type="InterPro" id="IPR052337">
    <property type="entry name" value="SAT4-like"/>
</dbReference>
<evidence type="ECO:0000256" key="7">
    <source>
        <dbReference type="SAM" id="Phobius"/>
    </source>
</evidence>
<evidence type="ECO:0000313" key="10">
    <source>
        <dbReference type="Proteomes" id="UP000799770"/>
    </source>
</evidence>
<dbReference type="GO" id="GO:0016020">
    <property type="term" value="C:membrane"/>
    <property type="evidence" value="ECO:0007669"/>
    <property type="project" value="UniProtKB-SubCell"/>
</dbReference>
<name>A0A6A5ZBQ6_9PLEO</name>
<evidence type="ECO:0000256" key="3">
    <source>
        <dbReference type="ARBA" id="ARBA00022989"/>
    </source>
</evidence>
<feature type="compositionally biased region" description="Polar residues" evidence="6">
    <location>
        <begin position="307"/>
        <end position="327"/>
    </location>
</feature>
<proteinExistence type="inferred from homology"/>
<evidence type="ECO:0000256" key="4">
    <source>
        <dbReference type="ARBA" id="ARBA00023136"/>
    </source>
</evidence>
<feature type="transmembrane region" description="Helical" evidence="7">
    <location>
        <begin position="12"/>
        <end position="30"/>
    </location>
</feature>
<feature type="transmembrane region" description="Helical" evidence="7">
    <location>
        <begin position="42"/>
        <end position="60"/>
    </location>
</feature>
<dbReference type="InterPro" id="IPR049326">
    <property type="entry name" value="Rhodopsin_dom_fungi"/>
</dbReference>
<feature type="transmembrane region" description="Helical" evidence="7">
    <location>
        <begin position="85"/>
        <end position="108"/>
    </location>
</feature>
<feature type="transmembrane region" description="Helical" evidence="7">
    <location>
        <begin position="200"/>
        <end position="219"/>
    </location>
</feature>
<feature type="domain" description="Rhodopsin" evidence="8">
    <location>
        <begin position="26"/>
        <end position="263"/>
    </location>
</feature>
<keyword evidence="4 7" id="KW-0472">Membrane</keyword>
<feature type="transmembrane region" description="Helical" evidence="7">
    <location>
        <begin position="163"/>
        <end position="188"/>
    </location>
</feature>
<sequence length="449" mass="49715">MASPAGNRVNAVILAFTVVSGAVVFFRLFTRIAVIKNAGFEDVCITLAMVFSIALTVAISEQVRNGLGMHITELGPKMMIDSQKAFWASVWVYYLALSFTKISILVQYLRIFPTPRFRAVCCVVLSFVVGFGIWNFFGSIFLCTPVQFFWNKSLKKGTCLNQFVVWFVNAGVNIAQDVIILILPMPLLHRLNVPRAQKRALIIIFSLGGFVCLVSIIRLSSLVRISNSKDPTFDNPPAATFSAVEVNVGIICACLPSIRPALSAILPRHFPPTSRTTNVQAPDEERAKHARTVSASTRPLTAITRPYTAQSSRPSLSRAGNNSTDSRAGSELKEMYREEARLYGTGSKVNGPVRQVTISSASRLPPYSLAPPRLPMLPEDMALISPIEQPKQQVPFSQKFGRRPNGRIPLYQKPLPLTPFPITDQPWFWSQSDVGDHSGSRRSRQFARS</sequence>
<feature type="region of interest" description="Disordered" evidence="6">
    <location>
        <begin position="273"/>
        <end position="330"/>
    </location>
</feature>
<dbReference type="PANTHER" id="PTHR33048:SF47">
    <property type="entry name" value="INTEGRAL MEMBRANE PROTEIN-RELATED"/>
    <property type="match status" value="1"/>
</dbReference>
<evidence type="ECO:0000256" key="2">
    <source>
        <dbReference type="ARBA" id="ARBA00022692"/>
    </source>
</evidence>
<dbReference type="PANTHER" id="PTHR33048">
    <property type="entry name" value="PTH11-LIKE INTEGRAL MEMBRANE PROTEIN (AFU_ORTHOLOGUE AFUA_5G11245)"/>
    <property type="match status" value="1"/>
</dbReference>
<evidence type="ECO:0000256" key="1">
    <source>
        <dbReference type="ARBA" id="ARBA00004141"/>
    </source>
</evidence>
<dbReference type="AlphaFoldDB" id="A0A6A5ZBQ6"/>
<gene>
    <name evidence="9" type="ORF">BDV96DRAFT_543909</name>
</gene>
<dbReference type="EMBL" id="ML977320">
    <property type="protein sequence ID" value="KAF2116474.1"/>
    <property type="molecule type" value="Genomic_DNA"/>
</dbReference>
<evidence type="ECO:0000256" key="6">
    <source>
        <dbReference type="SAM" id="MobiDB-lite"/>
    </source>
</evidence>
<reference evidence="9" key="1">
    <citation type="journal article" date="2020" name="Stud. Mycol.">
        <title>101 Dothideomycetes genomes: a test case for predicting lifestyles and emergence of pathogens.</title>
        <authorList>
            <person name="Haridas S."/>
            <person name="Albert R."/>
            <person name="Binder M."/>
            <person name="Bloem J."/>
            <person name="Labutti K."/>
            <person name="Salamov A."/>
            <person name="Andreopoulos B."/>
            <person name="Baker S."/>
            <person name="Barry K."/>
            <person name="Bills G."/>
            <person name="Bluhm B."/>
            <person name="Cannon C."/>
            <person name="Castanera R."/>
            <person name="Culley D."/>
            <person name="Daum C."/>
            <person name="Ezra D."/>
            <person name="Gonzalez J."/>
            <person name="Henrissat B."/>
            <person name="Kuo A."/>
            <person name="Liang C."/>
            <person name="Lipzen A."/>
            <person name="Lutzoni F."/>
            <person name="Magnuson J."/>
            <person name="Mondo S."/>
            <person name="Nolan M."/>
            <person name="Ohm R."/>
            <person name="Pangilinan J."/>
            <person name="Park H.-J."/>
            <person name="Ramirez L."/>
            <person name="Alfaro M."/>
            <person name="Sun H."/>
            <person name="Tritt A."/>
            <person name="Yoshinaga Y."/>
            <person name="Zwiers L.-H."/>
            <person name="Turgeon B."/>
            <person name="Goodwin S."/>
            <person name="Spatafora J."/>
            <person name="Crous P."/>
            <person name="Grigoriev I."/>
        </authorList>
    </citation>
    <scope>NUCLEOTIDE SEQUENCE</scope>
    <source>
        <strain evidence="9">CBS 627.86</strain>
    </source>
</reference>
<feature type="transmembrane region" description="Helical" evidence="7">
    <location>
        <begin position="120"/>
        <end position="143"/>
    </location>
</feature>
<evidence type="ECO:0000259" key="8">
    <source>
        <dbReference type="Pfam" id="PF20684"/>
    </source>
</evidence>
<accession>A0A6A5ZBQ6</accession>
<comment type="subcellular location">
    <subcellularLocation>
        <location evidence="1">Membrane</location>
        <topology evidence="1">Multi-pass membrane protein</topology>
    </subcellularLocation>
</comment>